<dbReference type="AlphaFoldDB" id="A0A6M8BA77"/>
<feature type="domain" description="AMIN" evidence="2">
    <location>
        <begin position="72"/>
        <end position="157"/>
    </location>
</feature>
<evidence type="ECO:0000259" key="2">
    <source>
        <dbReference type="Pfam" id="PF11741"/>
    </source>
</evidence>
<feature type="region of interest" description="Disordered" evidence="1">
    <location>
        <begin position="424"/>
        <end position="459"/>
    </location>
</feature>
<keyword evidence="4" id="KW-1185">Reference proteome</keyword>
<evidence type="ECO:0000313" key="3">
    <source>
        <dbReference type="EMBL" id="QKD81647.1"/>
    </source>
</evidence>
<feature type="compositionally biased region" description="Low complexity" evidence="1">
    <location>
        <begin position="229"/>
        <end position="240"/>
    </location>
</feature>
<protein>
    <submittedName>
        <fullName evidence="3">AMIN domain-containing protein</fullName>
    </submittedName>
</protein>
<dbReference type="Proteomes" id="UP000505210">
    <property type="component" value="Chromosome"/>
</dbReference>
<dbReference type="EMBL" id="CP053661">
    <property type="protein sequence ID" value="QKD81647.1"/>
    <property type="molecule type" value="Genomic_DNA"/>
</dbReference>
<feature type="region of interest" description="Disordered" evidence="1">
    <location>
        <begin position="1"/>
        <end position="25"/>
    </location>
</feature>
<gene>
    <name evidence="3" type="ORF">HPC62_05090</name>
</gene>
<feature type="region of interest" description="Disordered" evidence="1">
    <location>
        <begin position="201"/>
        <end position="266"/>
    </location>
</feature>
<feature type="region of interest" description="Disordered" evidence="1">
    <location>
        <begin position="320"/>
        <end position="344"/>
    </location>
</feature>
<accession>A0A6M8BA77</accession>
<dbReference type="Pfam" id="PF11741">
    <property type="entry name" value="AMIN"/>
    <property type="match status" value="1"/>
</dbReference>
<organism evidence="3 4">
    <name type="scientific">Thermoleptolyngbya sichuanensis A183</name>
    <dbReference type="NCBI Taxonomy" id="2737172"/>
    <lineage>
        <taxon>Bacteria</taxon>
        <taxon>Bacillati</taxon>
        <taxon>Cyanobacteriota</taxon>
        <taxon>Cyanophyceae</taxon>
        <taxon>Oculatellales</taxon>
        <taxon>Oculatellaceae</taxon>
        <taxon>Thermoleptolyngbya</taxon>
        <taxon>Thermoleptolyngbya sichuanensis</taxon>
    </lineage>
</organism>
<reference evidence="3 4" key="1">
    <citation type="submission" date="2020-05" db="EMBL/GenBank/DDBJ databases">
        <title>Complete genome sequence of of a novel Thermoleptolyngbya strain isolated from hot springs of Ganzi, Sichuan China.</title>
        <authorList>
            <person name="Tang J."/>
            <person name="Daroch M."/>
            <person name="Li L."/>
            <person name="Waleron K."/>
            <person name="Waleron M."/>
            <person name="Waleron M."/>
        </authorList>
    </citation>
    <scope>NUCLEOTIDE SEQUENCE [LARGE SCALE GENOMIC DNA]</scope>
    <source>
        <strain evidence="3 4">PKUAC-SCTA183</strain>
    </source>
</reference>
<sequence>MQQATRRNGKRNGRRNQSLNERLSSTRLRRWGASLGLAAMAANPTMISLGAIATLVSTTTAAPVQASTLTQWQFDPASTQLEVTVPAGVTPRTFLLAQPTRIVMDLPNTDVGAVPAGQVYGGAVRQVRVSQFQPGLTRIVMELSPDATLAPEQVQLQQVGPASSGQIRWVLRPVLVGATTTATQPVAPSIPPAEPFGLSAAPPVSPVVPQPAAPSEPIQPPVSQPPVSQPQAFPPASAVPQPAPPPVIATTPSQSSPIPPELSGSNTTVRIRRNELPVETLLPSAPPVPVEIPPAAAATAPPASSAAAALQTMPATLQTTPPGATAPSAVSIPTPPSSSASGAWQIPATLPPSAPDGRPVTVTIPPLDAAPAAPAAVPSAVPSAVPNAVPSAAPAAAPILPDPLPPIAPAPVASTPEPIVPIEVNRAPASPSPSLPVLQPAPGVVNEGGSSRPSSASRLPAASVAATPLNPNVLLPSGTSMIARYPGRVPLTLSGDRPWQEVLVLTEPVRDYSGRVVFPAGSQLLGRFETNREGSRFVAQAVSVGGRNQRIEARSDRLSGDRRVSEDDILRNSAIGAGGALLLGLLTGGIGLVGLALGAGAGAATTFITAPQPATILPNQIIEVRLTQDVPRGFF</sequence>
<dbReference type="RefSeq" id="WP_172354044.1">
    <property type="nucleotide sequence ID" value="NZ_CP053661.1"/>
</dbReference>
<feature type="compositionally biased region" description="Low complexity" evidence="1">
    <location>
        <begin position="450"/>
        <end position="459"/>
    </location>
</feature>
<evidence type="ECO:0000313" key="4">
    <source>
        <dbReference type="Proteomes" id="UP000505210"/>
    </source>
</evidence>
<evidence type="ECO:0000256" key="1">
    <source>
        <dbReference type="SAM" id="MobiDB-lite"/>
    </source>
</evidence>
<dbReference type="Gene3D" id="2.60.40.3500">
    <property type="match status" value="1"/>
</dbReference>
<feature type="compositionally biased region" description="Pro residues" evidence="1">
    <location>
        <begin position="203"/>
        <end position="228"/>
    </location>
</feature>
<dbReference type="KEGG" id="theu:HPC62_05090"/>
<name>A0A6M8BA77_9CYAN</name>
<dbReference type="InterPro" id="IPR021731">
    <property type="entry name" value="AMIN_dom"/>
</dbReference>
<proteinExistence type="predicted"/>